<dbReference type="Proteomes" id="UP001167160">
    <property type="component" value="Unassembled WGS sequence"/>
</dbReference>
<protein>
    <submittedName>
        <fullName evidence="2">Uncharacterized protein</fullName>
    </submittedName>
</protein>
<evidence type="ECO:0000313" key="2">
    <source>
        <dbReference type="EMBL" id="MCM2579652.1"/>
    </source>
</evidence>
<feature type="region of interest" description="Disordered" evidence="1">
    <location>
        <begin position="76"/>
        <end position="95"/>
    </location>
</feature>
<dbReference type="EMBL" id="JAMQGM010000045">
    <property type="protein sequence ID" value="MCM2579652.1"/>
    <property type="molecule type" value="Genomic_DNA"/>
</dbReference>
<dbReference type="RefSeq" id="WP_251417701.1">
    <property type="nucleotide sequence ID" value="NZ_JAMQGM010000045.1"/>
</dbReference>
<evidence type="ECO:0000256" key="1">
    <source>
        <dbReference type="SAM" id="MobiDB-lite"/>
    </source>
</evidence>
<dbReference type="InterPro" id="IPR028994">
    <property type="entry name" value="Integrin_alpha_N"/>
</dbReference>
<dbReference type="Gene3D" id="2.130.10.130">
    <property type="entry name" value="Integrin alpha, N-terminal"/>
    <property type="match status" value="1"/>
</dbReference>
<reference evidence="2" key="1">
    <citation type="journal article" date="2023" name="Int. J. Syst. Evol. Microbiol.">
        <title>Streptomyces meridianus sp. nov. isolated from brackish water of the Tagus estuary in Alcochete, Portugal.</title>
        <authorList>
            <person name="Santos J.D.N."/>
            <person name="Klimek D."/>
            <person name="Calusinska M."/>
            <person name="Lobo Da Cunha A."/>
            <person name="Catita J."/>
            <person name="Goncalves H."/>
            <person name="Gonzalez I."/>
            <person name="Reyes F."/>
            <person name="Lage O.M."/>
        </authorList>
    </citation>
    <scope>NUCLEOTIDE SEQUENCE</scope>
    <source>
        <strain evidence="2">MTZ3.1</strain>
    </source>
</reference>
<dbReference type="SUPFAM" id="SSF69318">
    <property type="entry name" value="Integrin alpha N-terminal domain"/>
    <property type="match status" value="1"/>
</dbReference>
<accession>A0ABT0XAW8</accession>
<evidence type="ECO:0000313" key="3">
    <source>
        <dbReference type="Proteomes" id="UP001167160"/>
    </source>
</evidence>
<name>A0ABT0XAW8_9ACTN</name>
<sequence>MHADDVQVPALRDVHGHHGAGGIGGAAESGDRMGSSVAGGDFTGDGATGLVIGASGENSGDGTTVHRTAAGTSSYVGRSVAGTSSGGALGSVLAP</sequence>
<organism evidence="2 3">
    <name type="scientific">Streptomyces meridianus</name>
    <dbReference type="NCBI Taxonomy" id="2938945"/>
    <lineage>
        <taxon>Bacteria</taxon>
        <taxon>Bacillati</taxon>
        <taxon>Actinomycetota</taxon>
        <taxon>Actinomycetes</taxon>
        <taxon>Kitasatosporales</taxon>
        <taxon>Streptomycetaceae</taxon>
        <taxon>Streptomyces</taxon>
    </lineage>
</organism>
<comment type="caution">
    <text evidence="2">The sequence shown here is derived from an EMBL/GenBank/DDBJ whole genome shotgun (WGS) entry which is preliminary data.</text>
</comment>
<feature type="region of interest" description="Disordered" evidence="1">
    <location>
        <begin position="1"/>
        <end position="41"/>
    </location>
</feature>
<keyword evidence="3" id="KW-1185">Reference proteome</keyword>
<proteinExistence type="predicted"/>
<gene>
    <name evidence="2" type="ORF">M1E25_20245</name>
</gene>